<dbReference type="VEuPathDB" id="GiardiaDB:SS50377_27435"/>
<evidence type="ECO:0000256" key="6">
    <source>
        <dbReference type="ARBA" id="ARBA00023136"/>
    </source>
</evidence>
<evidence type="ECO:0000313" key="11">
    <source>
        <dbReference type="Proteomes" id="UP000018208"/>
    </source>
</evidence>
<keyword evidence="5 7" id="KW-1133">Transmembrane helix</keyword>
<feature type="transmembrane region" description="Helical" evidence="7">
    <location>
        <begin position="370"/>
        <end position="387"/>
    </location>
</feature>
<dbReference type="PANTHER" id="PTHR43414">
    <property type="entry name" value="MULTIDRUG RESISTANCE PROTEIN MDTG"/>
    <property type="match status" value="1"/>
</dbReference>
<dbReference type="EMBL" id="KI546139">
    <property type="protein sequence ID" value="EST43275.1"/>
    <property type="molecule type" value="Genomic_DNA"/>
</dbReference>
<dbReference type="InterPro" id="IPR011701">
    <property type="entry name" value="MFS"/>
</dbReference>
<feature type="transmembrane region" description="Helical" evidence="7">
    <location>
        <begin position="528"/>
        <end position="552"/>
    </location>
</feature>
<feature type="transmembrane region" description="Helical" evidence="7">
    <location>
        <begin position="316"/>
        <end position="339"/>
    </location>
</feature>
<feature type="transmembrane region" description="Helical" evidence="7">
    <location>
        <begin position="223"/>
        <end position="244"/>
    </location>
</feature>
<keyword evidence="3" id="KW-1003">Cell membrane</keyword>
<reference evidence="10" key="2">
    <citation type="submission" date="2020-12" db="EMBL/GenBank/DDBJ databases">
        <title>New Spironucleus salmonicida genome in near-complete chromosomes.</title>
        <authorList>
            <person name="Xu F."/>
            <person name="Kurt Z."/>
            <person name="Jimenez-Gonzalez A."/>
            <person name="Astvaldsson A."/>
            <person name="Andersson J.O."/>
            <person name="Svard S.G."/>
        </authorList>
    </citation>
    <scope>NUCLEOTIDE SEQUENCE</scope>
    <source>
        <strain evidence="10">ATCC 50377</strain>
    </source>
</reference>
<dbReference type="InterPro" id="IPR020846">
    <property type="entry name" value="MFS_dom"/>
</dbReference>
<evidence type="ECO:0000313" key="10">
    <source>
        <dbReference type="EMBL" id="KAH0571135.1"/>
    </source>
</evidence>
<dbReference type="GO" id="GO:0005886">
    <property type="term" value="C:plasma membrane"/>
    <property type="evidence" value="ECO:0007669"/>
    <property type="project" value="UniProtKB-SubCell"/>
</dbReference>
<evidence type="ECO:0000256" key="1">
    <source>
        <dbReference type="ARBA" id="ARBA00004651"/>
    </source>
</evidence>
<dbReference type="InterPro" id="IPR036259">
    <property type="entry name" value="MFS_trans_sf"/>
</dbReference>
<reference evidence="9 10" key="1">
    <citation type="journal article" date="2014" name="PLoS Genet.">
        <title>The Genome of Spironucleus salmonicida Highlights a Fish Pathogen Adapted to Fluctuating Environments.</title>
        <authorList>
            <person name="Xu F."/>
            <person name="Jerlstrom-Hultqvist J."/>
            <person name="Einarsson E."/>
            <person name="Astvaldsson A."/>
            <person name="Svard S.G."/>
            <person name="Andersson J.O."/>
        </authorList>
    </citation>
    <scope>NUCLEOTIDE SEQUENCE</scope>
    <source>
        <strain evidence="10">ATCC 50377</strain>
    </source>
</reference>
<dbReference type="GO" id="GO:0022857">
    <property type="term" value="F:transmembrane transporter activity"/>
    <property type="evidence" value="ECO:0007669"/>
    <property type="project" value="InterPro"/>
</dbReference>
<feature type="transmembrane region" description="Helical" evidence="7">
    <location>
        <begin position="253"/>
        <end position="274"/>
    </location>
</feature>
<keyword evidence="4 7" id="KW-0812">Transmembrane</keyword>
<feature type="transmembrane region" description="Helical" evidence="7">
    <location>
        <begin position="189"/>
        <end position="211"/>
    </location>
</feature>
<dbReference type="Pfam" id="PF07690">
    <property type="entry name" value="MFS_1"/>
    <property type="match status" value="1"/>
</dbReference>
<dbReference type="PANTHER" id="PTHR43414:SF6">
    <property type="entry name" value="MULTIDRUG RESISTANCE PROTEIN MDTG"/>
    <property type="match status" value="1"/>
</dbReference>
<evidence type="ECO:0000259" key="8">
    <source>
        <dbReference type="PROSITE" id="PS50850"/>
    </source>
</evidence>
<sequence length="638" mass="72344">MQDSLKLNRDAVKKSRNQFRVWQYCSNLGIILNVKIPDEKYLPSLLVKSDFLLQLINHLQIEIPEEIQEACIFECFDMNITDEEKKRFCLNCIAINNLSHKIDATISKDIPFTDYFQFISHWITVFTAIQKVEHMPAMDFNDDMFISQYEPSNEEIKLMINLEGVCCLDVKDINAELGREPRFYENNLWVVYTFLLVSACSLSLSMTNISYYIQILGATATQVASQTTFFNLVQLFSSVFWLWLSDKIGRKPIAVIMGIIYTITSGLFLITLNMTNNQNIIRTITIIRASQGSVAIIVPLAVVIVADRAAPKIRGFVMVLVNVSSVIGAVLSSALQIYFSSAQKYNTSDRQLTFSEIQRRSMLGFQDSNIAATVLFGVCLLIIIIFLKESNQNIITIKCARKLGLTIKDSKSFKTIPIHKVFVTMIKDYNLDLIFLSYFLSLTGSTNSRTGAPYYTTRSYDFTNPNEAKGYISIVLLVTLTLASIISALLSKYFIKYFGEFKSIIFSQFISIVESIILFLPNPPINPALLYLTQTLTGISIIFCDSLFFQLVSMYTVPQNRGQILGIFQIGNSLGRVTSGAITGIMQGFNYRDSQIFNTLFQSGCLILLSLIKPPIQRTQMDKEYRKQETHMQNDARV</sequence>
<evidence type="ECO:0000256" key="4">
    <source>
        <dbReference type="ARBA" id="ARBA00022692"/>
    </source>
</evidence>
<feature type="domain" description="Major facilitator superfamily (MFS) profile" evidence="8">
    <location>
        <begin position="187"/>
        <end position="622"/>
    </location>
</feature>
<evidence type="ECO:0000256" key="5">
    <source>
        <dbReference type="ARBA" id="ARBA00022989"/>
    </source>
</evidence>
<evidence type="ECO:0000256" key="3">
    <source>
        <dbReference type="ARBA" id="ARBA00022475"/>
    </source>
</evidence>
<comment type="subcellular location">
    <subcellularLocation>
        <location evidence="1">Cell membrane</location>
        <topology evidence="1">Multi-pass membrane protein</topology>
    </subcellularLocation>
</comment>
<organism evidence="9">
    <name type="scientific">Spironucleus salmonicida</name>
    <dbReference type="NCBI Taxonomy" id="348837"/>
    <lineage>
        <taxon>Eukaryota</taxon>
        <taxon>Metamonada</taxon>
        <taxon>Diplomonadida</taxon>
        <taxon>Hexamitidae</taxon>
        <taxon>Hexamitinae</taxon>
        <taxon>Spironucleus</taxon>
    </lineage>
</organism>
<name>V6LFF9_9EUKA</name>
<evidence type="ECO:0000313" key="9">
    <source>
        <dbReference type="EMBL" id="EST43275.1"/>
    </source>
</evidence>
<dbReference type="EMBL" id="AUWU02000007">
    <property type="protein sequence ID" value="KAH0571135.1"/>
    <property type="molecule type" value="Genomic_DNA"/>
</dbReference>
<feature type="transmembrane region" description="Helical" evidence="7">
    <location>
        <begin position="429"/>
        <end position="448"/>
    </location>
</feature>
<proteinExistence type="predicted"/>
<accession>V6LFF9</accession>
<dbReference type="OrthoDB" id="10262656at2759"/>
<protein>
    <submittedName>
        <fullName evidence="9">Major facilitator superfamily protein</fullName>
    </submittedName>
</protein>
<feature type="transmembrane region" description="Helical" evidence="7">
    <location>
        <begin position="503"/>
        <end position="522"/>
    </location>
</feature>
<dbReference type="AlphaFoldDB" id="V6LFF9"/>
<dbReference type="Gene3D" id="1.20.1250.20">
    <property type="entry name" value="MFS general substrate transporter like domains"/>
    <property type="match status" value="1"/>
</dbReference>
<evidence type="ECO:0000256" key="7">
    <source>
        <dbReference type="SAM" id="Phobius"/>
    </source>
</evidence>
<keyword evidence="6 7" id="KW-0472">Membrane</keyword>
<feature type="transmembrane region" description="Helical" evidence="7">
    <location>
        <begin position="280"/>
        <end position="304"/>
    </location>
</feature>
<dbReference type="Proteomes" id="UP000018208">
    <property type="component" value="Unassembled WGS sequence"/>
</dbReference>
<evidence type="ECO:0000256" key="2">
    <source>
        <dbReference type="ARBA" id="ARBA00022448"/>
    </source>
</evidence>
<dbReference type="PROSITE" id="PS50850">
    <property type="entry name" value="MFS"/>
    <property type="match status" value="1"/>
</dbReference>
<keyword evidence="11" id="KW-1185">Reference proteome</keyword>
<dbReference type="SUPFAM" id="SSF103473">
    <property type="entry name" value="MFS general substrate transporter"/>
    <property type="match status" value="1"/>
</dbReference>
<keyword evidence="2" id="KW-0813">Transport</keyword>
<gene>
    <name evidence="9" type="ORF">SS50377_16939</name>
    <name evidence="10" type="ORF">SS50377_27435</name>
</gene>
<feature type="transmembrane region" description="Helical" evidence="7">
    <location>
        <begin position="468"/>
        <end position="491"/>
    </location>
</feature>